<sequence>MCDFVRSDDELQQELRKLAGIKRDCVQKRRKEKTVRSEFEMDMEYELDQLITDYANEHLSGNVKREKVKAVSAAEFVRQCQEDEMPALVGDSDDDDEQEEQKEETNKAKETNPVT</sequence>
<dbReference type="AlphaFoldDB" id="A0A0B1ST72"/>
<protein>
    <submittedName>
        <fullName evidence="2">Uncharacterized protein</fullName>
    </submittedName>
</protein>
<evidence type="ECO:0000313" key="2">
    <source>
        <dbReference type="EMBL" id="KHJ86707.1"/>
    </source>
</evidence>
<dbReference type="EMBL" id="KN559610">
    <property type="protein sequence ID" value="KHJ86707.1"/>
    <property type="molecule type" value="Genomic_DNA"/>
</dbReference>
<organism evidence="2 3">
    <name type="scientific">Oesophagostomum dentatum</name>
    <name type="common">Nodular worm</name>
    <dbReference type="NCBI Taxonomy" id="61180"/>
    <lineage>
        <taxon>Eukaryota</taxon>
        <taxon>Metazoa</taxon>
        <taxon>Ecdysozoa</taxon>
        <taxon>Nematoda</taxon>
        <taxon>Chromadorea</taxon>
        <taxon>Rhabditida</taxon>
        <taxon>Rhabditina</taxon>
        <taxon>Rhabditomorpha</taxon>
        <taxon>Strongyloidea</taxon>
        <taxon>Strongylidae</taxon>
        <taxon>Oesophagostomum</taxon>
    </lineage>
</organism>
<reference evidence="2 3" key="1">
    <citation type="submission" date="2014-03" db="EMBL/GenBank/DDBJ databases">
        <title>Draft genome of the hookworm Oesophagostomum dentatum.</title>
        <authorList>
            <person name="Mitreva M."/>
        </authorList>
    </citation>
    <scope>NUCLEOTIDE SEQUENCE [LARGE SCALE GENOMIC DNA]</scope>
    <source>
        <strain evidence="2 3">OD-Hann</strain>
    </source>
</reference>
<proteinExistence type="predicted"/>
<keyword evidence="3" id="KW-1185">Reference proteome</keyword>
<evidence type="ECO:0000313" key="3">
    <source>
        <dbReference type="Proteomes" id="UP000053660"/>
    </source>
</evidence>
<dbReference type="OrthoDB" id="122464at2759"/>
<feature type="compositionally biased region" description="Acidic residues" evidence="1">
    <location>
        <begin position="91"/>
        <end position="102"/>
    </location>
</feature>
<gene>
    <name evidence="2" type="ORF">OESDEN_13534</name>
</gene>
<feature type="compositionally biased region" description="Basic and acidic residues" evidence="1">
    <location>
        <begin position="103"/>
        <end position="115"/>
    </location>
</feature>
<accession>A0A0B1ST72</accession>
<dbReference type="Proteomes" id="UP000053660">
    <property type="component" value="Unassembled WGS sequence"/>
</dbReference>
<evidence type="ECO:0000256" key="1">
    <source>
        <dbReference type="SAM" id="MobiDB-lite"/>
    </source>
</evidence>
<feature type="region of interest" description="Disordered" evidence="1">
    <location>
        <begin position="81"/>
        <end position="115"/>
    </location>
</feature>
<name>A0A0B1ST72_OESDE</name>